<dbReference type="EMBL" id="PVZS01000001">
    <property type="protein sequence ID" value="PSC06895.1"/>
    <property type="molecule type" value="Genomic_DNA"/>
</dbReference>
<keyword evidence="3" id="KW-1185">Reference proteome</keyword>
<proteinExistence type="predicted"/>
<accession>A0A2T1HZ45</accession>
<evidence type="ECO:0000313" key="3">
    <source>
        <dbReference type="Proteomes" id="UP000239772"/>
    </source>
</evidence>
<name>A0A2T1HZ45_9HYPH</name>
<feature type="compositionally biased region" description="Basic and acidic residues" evidence="1">
    <location>
        <begin position="20"/>
        <end position="40"/>
    </location>
</feature>
<feature type="region of interest" description="Disordered" evidence="1">
    <location>
        <begin position="1"/>
        <end position="77"/>
    </location>
</feature>
<gene>
    <name evidence="2" type="ORF">SLNSH_00465</name>
</gene>
<dbReference type="OrthoDB" id="8266309at2"/>
<sequence>MTATGADPSKGAEQFPAQRQADRPEGARDPARESREDDRVPPAGPHARPDLTDREKTPGTGALPNGDQNGEADPGSD</sequence>
<evidence type="ECO:0000313" key="2">
    <source>
        <dbReference type="EMBL" id="PSC06895.1"/>
    </source>
</evidence>
<evidence type="ECO:0000256" key="1">
    <source>
        <dbReference type="SAM" id="MobiDB-lite"/>
    </source>
</evidence>
<reference evidence="3" key="1">
    <citation type="submission" date="2018-03" db="EMBL/GenBank/DDBJ databases">
        <authorList>
            <person name="Sun L."/>
            <person name="Liu H."/>
            <person name="Chen W."/>
            <person name="Huang K."/>
            <person name="Liu W."/>
            <person name="Gao X."/>
        </authorList>
    </citation>
    <scope>NUCLEOTIDE SEQUENCE [LARGE SCALE GENOMIC DNA]</scope>
    <source>
        <strain evidence="3">SH9</strain>
    </source>
</reference>
<feature type="compositionally biased region" description="Basic and acidic residues" evidence="1">
    <location>
        <begin position="47"/>
        <end position="57"/>
    </location>
</feature>
<dbReference type="AlphaFoldDB" id="A0A2T1HZ45"/>
<dbReference type="Proteomes" id="UP000239772">
    <property type="component" value="Unassembled WGS sequence"/>
</dbReference>
<dbReference type="RefSeq" id="WP_106334680.1">
    <property type="nucleotide sequence ID" value="NZ_PVZS01000001.1"/>
</dbReference>
<protein>
    <submittedName>
        <fullName evidence="2">Uncharacterized protein</fullName>
    </submittedName>
</protein>
<organism evidence="2 3">
    <name type="scientific">Alsobacter soli</name>
    <dbReference type="NCBI Taxonomy" id="2109933"/>
    <lineage>
        <taxon>Bacteria</taxon>
        <taxon>Pseudomonadati</taxon>
        <taxon>Pseudomonadota</taxon>
        <taxon>Alphaproteobacteria</taxon>
        <taxon>Hyphomicrobiales</taxon>
        <taxon>Alsobacteraceae</taxon>
        <taxon>Alsobacter</taxon>
    </lineage>
</organism>
<comment type="caution">
    <text evidence="2">The sequence shown here is derived from an EMBL/GenBank/DDBJ whole genome shotgun (WGS) entry which is preliminary data.</text>
</comment>